<keyword evidence="1" id="KW-0472">Membrane</keyword>
<proteinExistence type="predicted"/>
<sequence length="232" mass="26164">MLWASIISILFIAGILVLVFFLAKPASKIFLKGRRGNWVFGSYIAILFIGAVLSYLVPNNSSGIDPLSEEELKAEEMNNRQFHDLAWKGKIDEAKGAVLHKEWEMDYEGKELMVPYENGNYYINILVEKTESDEGTIHAAHYTGKEFLDNVDVTSKLPSPELRIVDGTLQIIPPFPVEVKVAKTAFPYPFHQFTDGYSMFENNRGSLYGMEILYLRVPSDVKVNGDVEFVGS</sequence>
<gene>
    <name evidence="2" type="ORF">FZC79_17740</name>
</gene>
<organism evidence="2 3">
    <name type="scientific">Rossellomorea vietnamensis</name>
    <dbReference type="NCBI Taxonomy" id="218284"/>
    <lineage>
        <taxon>Bacteria</taxon>
        <taxon>Bacillati</taxon>
        <taxon>Bacillota</taxon>
        <taxon>Bacilli</taxon>
        <taxon>Bacillales</taxon>
        <taxon>Bacillaceae</taxon>
        <taxon>Rossellomorea</taxon>
    </lineage>
</organism>
<feature type="transmembrane region" description="Helical" evidence="1">
    <location>
        <begin position="38"/>
        <end position="57"/>
    </location>
</feature>
<reference evidence="2 3" key="1">
    <citation type="submission" date="2019-08" db="EMBL/GenBank/DDBJ databases">
        <title>Bacillus genomes from the desert of Cuatro Cienegas, Coahuila.</title>
        <authorList>
            <person name="Olmedo-Alvarez G."/>
        </authorList>
    </citation>
    <scope>NUCLEOTIDE SEQUENCE [LARGE SCALE GENOMIC DNA]</scope>
    <source>
        <strain evidence="2 3">CH40_1T</strain>
    </source>
</reference>
<feature type="transmembrane region" description="Helical" evidence="1">
    <location>
        <begin position="6"/>
        <end position="26"/>
    </location>
</feature>
<dbReference type="RefSeq" id="WP_148948114.1">
    <property type="nucleotide sequence ID" value="NZ_JBNIKK010000012.1"/>
</dbReference>
<dbReference type="AlphaFoldDB" id="A0A5D4K8L9"/>
<comment type="caution">
    <text evidence="2">The sequence shown here is derived from an EMBL/GenBank/DDBJ whole genome shotgun (WGS) entry which is preliminary data.</text>
</comment>
<keyword evidence="1" id="KW-0812">Transmembrane</keyword>
<dbReference type="EMBL" id="VTEH01000016">
    <property type="protein sequence ID" value="TYR73717.1"/>
    <property type="molecule type" value="Genomic_DNA"/>
</dbReference>
<dbReference type="Proteomes" id="UP000323317">
    <property type="component" value="Unassembled WGS sequence"/>
</dbReference>
<keyword evidence="1" id="KW-1133">Transmembrane helix</keyword>
<evidence type="ECO:0000313" key="2">
    <source>
        <dbReference type="EMBL" id="TYR73717.1"/>
    </source>
</evidence>
<protein>
    <submittedName>
        <fullName evidence="2">Uncharacterized protein</fullName>
    </submittedName>
</protein>
<name>A0A5D4K8L9_9BACI</name>
<evidence type="ECO:0000313" key="3">
    <source>
        <dbReference type="Proteomes" id="UP000323317"/>
    </source>
</evidence>
<evidence type="ECO:0000256" key="1">
    <source>
        <dbReference type="SAM" id="Phobius"/>
    </source>
</evidence>
<accession>A0A5D4K8L9</accession>